<feature type="transmembrane region" description="Helical" evidence="5">
    <location>
        <begin position="141"/>
        <end position="168"/>
    </location>
</feature>
<evidence type="ECO:0000256" key="1">
    <source>
        <dbReference type="ARBA" id="ARBA00004141"/>
    </source>
</evidence>
<sequence length="252" mass="26337">MTEHLLLQTVLNLGLGVLLGAIGGLLGIGGGLIAIPVLGFLYGMEQHLAQGTALVMIAPNVLIGFVRYRQRNVIDLRATAGMCVLAVLSAGLAAHFASRVSSGQLRFGFACFLIVLALYFIRQIRSRPLAKAATPLPERYLPLVGLLSGAMSGLFSIGGGMVAVPVLASLFGWQQTRAQGVALGLVIPGSVVALFSYAQAGYVNWQVGIALALGGLLSVSWGVALAHRLPAAWLRLAFCSVLIVTATLLLVH</sequence>
<dbReference type="PANTHER" id="PTHR43701:SF2">
    <property type="entry name" value="MEMBRANE TRANSPORTER PROTEIN YJNA-RELATED"/>
    <property type="match status" value="1"/>
</dbReference>
<dbReference type="STRING" id="1349767.GJA_175"/>
<feature type="transmembrane region" description="Helical" evidence="5">
    <location>
        <begin position="78"/>
        <end position="97"/>
    </location>
</feature>
<dbReference type="GO" id="GO:0005886">
    <property type="term" value="C:plasma membrane"/>
    <property type="evidence" value="ECO:0007669"/>
    <property type="project" value="UniProtKB-SubCell"/>
</dbReference>
<feature type="transmembrane region" description="Helical" evidence="5">
    <location>
        <begin position="205"/>
        <end position="226"/>
    </location>
</feature>
<evidence type="ECO:0000256" key="2">
    <source>
        <dbReference type="ARBA" id="ARBA00022692"/>
    </source>
</evidence>
<evidence type="ECO:0000313" key="6">
    <source>
        <dbReference type="EMBL" id="CDG80837.1"/>
    </source>
</evidence>
<comment type="subcellular location">
    <subcellularLocation>
        <location evidence="5">Cell membrane</location>
        <topology evidence="5">Multi-pass membrane protein</topology>
    </subcellularLocation>
    <subcellularLocation>
        <location evidence="1">Membrane</location>
        <topology evidence="1">Multi-pass membrane protein</topology>
    </subcellularLocation>
</comment>
<reference evidence="6 7" key="1">
    <citation type="journal article" date="2015" name="Genome Announc.">
        <title>Genome Sequence of Mushroom Soft-Rot Pathogen Janthinobacterium agaricidamnosum.</title>
        <authorList>
            <person name="Graupner K."/>
            <person name="Lackner G."/>
            <person name="Hertweck C."/>
        </authorList>
    </citation>
    <scope>NUCLEOTIDE SEQUENCE [LARGE SCALE GENOMIC DNA]</scope>
    <source>
        <strain evidence="7">NBRC 102515 / DSM 9628</strain>
    </source>
</reference>
<keyword evidence="2 5" id="KW-0812">Transmembrane</keyword>
<name>W0V0M3_9BURK</name>
<dbReference type="PANTHER" id="PTHR43701">
    <property type="entry name" value="MEMBRANE TRANSPORTER PROTEIN MJ0441-RELATED"/>
    <property type="match status" value="1"/>
</dbReference>
<evidence type="ECO:0000256" key="3">
    <source>
        <dbReference type="ARBA" id="ARBA00022989"/>
    </source>
</evidence>
<feature type="transmembrane region" description="Helical" evidence="5">
    <location>
        <begin position="180"/>
        <end position="198"/>
    </location>
</feature>
<keyword evidence="3 5" id="KW-1133">Transmembrane helix</keyword>
<dbReference type="Proteomes" id="UP000027604">
    <property type="component" value="Chromosome I"/>
</dbReference>
<dbReference type="InterPro" id="IPR051598">
    <property type="entry name" value="TSUP/Inactive_protease-like"/>
</dbReference>
<evidence type="ECO:0000256" key="5">
    <source>
        <dbReference type="RuleBase" id="RU363041"/>
    </source>
</evidence>
<dbReference type="EMBL" id="HG322949">
    <property type="protein sequence ID" value="CDG80837.1"/>
    <property type="molecule type" value="Genomic_DNA"/>
</dbReference>
<dbReference type="OrthoDB" id="7030574at2"/>
<accession>W0V0M3</accession>
<evidence type="ECO:0000313" key="7">
    <source>
        <dbReference type="Proteomes" id="UP000027604"/>
    </source>
</evidence>
<feature type="transmembrane region" description="Helical" evidence="5">
    <location>
        <begin position="232"/>
        <end position="251"/>
    </location>
</feature>
<dbReference type="eggNOG" id="COG0730">
    <property type="taxonomic scope" value="Bacteria"/>
</dbReference>
<dbReference type="Pfam" id="PF01925">
    <property type="entry name" value="TauE"/>
    <property type="match status" value="1"/>
</dbReference>
<dbReference type="KEGG" id="jag:GJA_175"/>
<keyword evidence="4 5" id="KW-0472">Membrane</keyword>
<dbReference type="PATRIC" id="fig|1349767.4.peg.4812"/>
<feature type="transmembrane region" description="Helical" evidence="5">
    <location>
        <begin position="103"/>
        <end position="121"/>
    </location>
</feature>
<feature type="transmembrane region" description="Helical" evidence="5">
    <location>
        <begin position="48"/>
        <end position="66"/>
    </location>
</feature>
<dbReference type="HOGENOM" id="CLU_045498_5_1_4"/>
<keyword evidence="7" id="KW-1185">Reference proteome</keyword>
<dbReference type="RefSeq" id="WP_038487705.1">
    <property type="nucleotide sequence ID" value="NZ_BCTH01000092.1"/>
</dbReference>
<organism evidence="6 7">
    <name type="scientific">Janthinobacterium agaricidamnosum NBRC 102515 = DSM 9628</name>
    <dbReference type="NCBI Taxonomy" id="1349767"/>
    <lineage>
        <taxon>Bacteria</taxon>
        <taxon>Pseudomonadati</taxon>
        <taxon>Pseudomonadota</taxon>
        <taxon>Betaproteobacteria</taxon>
        <taxon>Burkholderiales</taxon>
        <taxon>Oxalobacteraceae</taxon>
        <taxon>Janthinobacterium</taxon>
    </lineage>
</organism>
<dbReference type="AlphaFoldDB" id="W0V0M3"/>
<protein>
    <recommendedName>
        <fullName evidence="5">Probable membrane transporter protein</fullName>
    </recommendedName>
</protein>
<keyword evidence="5" id="KW-1003">Cell membrane</keyword>
<dbReference type="InterPro" id="IPR002781">
    <property type="entry name" value="TM_pro_TauE-like"/>
</dbReference>
<comment type="similarity">
    <text evidence="5">Belongs to the 4-toluene sulfonate uptake permease (TSUP) (TC 2.A.102) family.</text>
</comment>
<gene>
    <name evidence="6" type="ORF">GJA_175</name>
</gene>
<evidence type="ECO:0000256" key="4">
    <source>
        <dbReference type="ARBA" id="ARBA00023136"/>
    </source>
</evidence>
<proteinExistence type="inferred from homology"/>
<feature type="transmembrane region" description="Helical" evidence="5">
    <location>
        <begin position="12"/>
        <end position="42"/>
    </location>
</feature>